<sequence>MQKCQLCGRWFKGKKADHVCKIDRVYEERECVICHTMFIPAGHNQICCSESCLKAKKSLDGAERVRRFREKAKEVGETRCCAICEREFTPRSPHQLVCERLSCRAEYKKRYDADRNKGNFTPASWYGQFCMPDPYQGKRLYFDGLHSVRGSMPGRAADPVLGF</sequence>
<proteinExistence type="predicted"/>
<evidence type="ECO:0000313" key="1">
    <source>
        <dbReference type="EMBL" id="DAF89940.1"/>
    </source>
</evidence>
<dbReference type="EMBL" id="BK016018">
    <property type="protein sequence ID" value="DAF89940.1"/>
    <property type="molecule type" value="Genomic_DNA"/>
</dbReference>
<reference evidence="1" key="1">
    <citation type="journal article" date="2021" name="Proc. Natl. Acad. Sci. U.S.A.">
        <title>A Catalog of Tens of Thousands of Viruses from Human Metagenomes Reveals Hidden Associations with Chronic Diseases.</title>
        <authorList>
            <person name="Tisza M.J."/>
            <person name="Buck C.B."/>
        </authorList>
    </citation>
    <scope>NUCLEOTIDE SEQUENCE</scope>
    <source>
        <strain evidence="1">CtwHj1</strain>
    </source>
</reference>
<name>A0A8S5U667_9CAUD</name>
<protein>
    <submittedName>
        <fullName evidence="1">Rad50 zinc hook motif</fullName>
    </submittedName>
</protein>
<organism evidence="1">
    <name type="scientific">Siphoviridae sp. ctwHj1</name>
    <dbReference type="NCBI Taxonomy" id="2825727"/>
    <lineage>
        <taxon>Viruses</taxon>
        <taxon>Duplodnaviria</taxon>
        <taxon>Heunggongvirae</taxon>
        <taxon>Uroviricota</taxon>
        <taxon>Caudoviricetes</taxon>
    </lineage>
</organism>
<accession>A0A8S5U667</accession>